<keyword evidence="1" id="KW-0812">Transmembrane</keyword>
<feature type="transmembrane region" description="Helical" evidence="1">
    <location>
        <begin position="7"/>
        <end position="27"/>
    </location>
</feature>
<name>A0ABW2UXA2_9BACI</name>
<keyword evidence="1" id="KW-0472">Membrane</keyword>
<feature type="transmembrane region" description="Helical" evidence="1">
    <location>
        <begin position="109"/>
        <end position="127"/>
    </location>
</feature>
<feature type="transmembrane region" description="Helical" evidence="1">
    <location>
        <begin position="173"/>
        <end position="192"/>
    </location>
</feature>
<keyword evidence="1" id="KW-1133">Transmembrane helix</keyword>
<reference evidence="3" key="1">
    <citation type="journal article" date="2019" name="Int. J. Syst. Evol. Microbiol.">
        <title>The Global Catalogue of Microorganisms (GCM) 10K type strain sequencing project: providing services to taxonomists for standard genome sequencing and annotation.</title>
        <authorList>
            <consortium name="The Broad Institute Genomics Platform"/>
            <consortium name="The Broad Institute Genome Sequencing Center for Infectious Disease"/>
            <person name="Wu L."/>
            <person name="Ma J."/>
        </authorList>
    </citation>
    <scope>NUCLEOTIDE SEQUENCE [LARGE SCALE GENOMIC DNA]</scope>
    <source>
        <strain evidence="3">JCM 30234</strain>
    </source>
</reference>
<feature type="transmembrane region" description="Helical" evidence="1">
    <location>
        <begin position="79"/>
        <end position="97"/>
    </location>
</feature>
<dbReference type="EMBL" id="JBHTGR010000016">
    <property type="protein sequence ID" value="MFC7747185.1"/>
    <property type="molecule type" value="Genomic_DNA"/>
</dbReference>
<dbReference type="InterPro" id="IPR038750">
    <property type="entry name" value="YczE/YyaS-like"/>
</dbReference>
<dbReference type="PANTHER" id="PTHR40078:SF1">
    <property type="entry name" value="INTEGRAL MEMBRANE PROTEIN"/>
    <property type="match status" value="1"/>
</dbReference>
<protein>
    <submittedName>
        <fullName evidence="2">YitT family protein</fullName>
    </submittedName>
</protein>
<sequence length="208" mass="22616">MKRDLGIRWLFFFVGLMIEGLGVALTVKGQRFGVGSWDVLHVGLFKQLGLSIGLWSIIVGVIIIIASSIGLRKLPQIGTFANLTLVGVFIDLFNWLIPDPHTLLSESSAFILGVILLAIGGGIYISADLGAGPRDSLMLLLSDKLNWSITFSRTLLEIAVAITGFLLDGPIGIGTVIIAFALGPIIQVSLHCSRKILHNRRYQVHKQF</sequence>
<gene>
    <name evidence="2" type="ORF">ACFQU8_08035</name>
</gene>
<feature type="transmembrane region" description="Helical" evidence="1">
    <location>
        <begin position="47"/>
        <end position="67"/>
    </location>
</feature>
<accession>A0ABW2UXA2</accession>
<feature type="transmembrane region" description="Helical" evidence="1">
    <location>
        <begin position="147"/>
        <end position="167"/>
    </location>
</feature>
<organism evidence="2 3">
    <name type="scientific">Lentibacillus kimchii</name>
    <dbReference type="NCBI Taxonomy" id="1542911"/>
    <lineage>
        <taxon>Bacteria</taxon>
        <taxon>Bacillati</taxon>
        <taxon>Bacillota</taxon>
        <taxon>Bacilli</taxon>
        <taxon>Bacillales</taxon>
        <taxon>Bacillaceae</taxon>
        <taxon>Lentibacillus</taxon>
    </lineage>
</organism>
<dbReference type="PANTHER" id="PTHR40078">
    <property type="entry name" value="INTEGRAL MEMBRANE PROTEIN-RELATED"/>
    <property type="match status" value="1"/>
</dbReference>
<dbReference type="Pfam" id="PF19700">
    <property type="entry name" value="DUF6198"/>
    <property type="match status" value="1"/>
</dbReference>
<comment type="caution">
    <text evidence="2">The sequence shown here is derived from an EMBL/GenBank/DDBJ whole genome shotgun (WGS) entry which is preliminary data.</text>
</comment>
<evidence type="ECO:0000256" key="1">
    <source>
        <dbReference type="SAM" id="Phobius"/>
    </source>
</evidence>
<proteinExistence type="predicted"/>
<dbReference type="RefSeq" id="WP_382358703.1">
    <property type="nucleotide sequence ID" value="NZ_JBHTGR010000016.1"/>
</dbReference>
<evidence type="ECO:0000313" key="3">
    <source>
        <dbReference type="Proteomes" id="UP001596620"/>
    </source>
</evidence>
<dbReference type="Proteomes" id="UP001596620">
    <property type="component" value="Unassembled WGS sequence"/>
</dbReference>
<evidence type="ECO:0000313" key="2">
    <source>
        <dbReference type="EMBL" id="MFC7747185.1"/>
    </source>
</evidence>
<keyword evidence="3" id="KW-1185">Reference proteome</keyword>